<feature type="transmembrane region" description="Helical" evidence="1">
    <location>
        <begin position="81"/>
        <end position="101"/>
    </location>
</feature>
<proteinExistence type="predicted"/>
<reference evidence="2 4" key="1">
    <citation type="submission" date="2015-11" db="EMBL/GenBank/DDBJ databases">
        <title>Genomic analysis of 38 Legionella species identifies large and diverse effector repertoires.</title>
        <authorList>
            <person name="Burstein D."/>
            <person name="Amaro F."/>
            <person name="Zusman T."/>
            <person name="Lifshitz Z."/>
            <person name="Cohen O."/>
            <person name="Gilbert J.A."/>
            <person name="Pupko T."/>
            <person name="Shuman H.A."/>
            <person name="Segal G."/>
        </authorList>
    </citation>
    <scope>NUCLEOTIDE SEQUENCE [LARGE SCALE GENOMIC DNA]</scope>
    <source>
        <strain evidence="2 4">WO-44C</strain>
    </source>
</reference>
<dbReference type="STRING" id="453.Lfee_1148"/>
<keyword evidence="1" id="KW-0812">Transmembrane</keyword>
<feature type="transmembrane region" description="Helical" evidence="1">
    <location>
        <begin position="142"/>
        <end position="160"/>
    </location>
</feature>
<keyword evidence="1" id="KW-0472">Membrane</keyword>
<evidence type="ECO:0000313" key="5">
    <source>
        <dbReference type="Proteomes" id="UP000251942"/>
    </source>
</evidence>
<dbReference type="Pfam" id="PF20589">
    <property type="entry name" value="DUF6790"/>
    <property type="match status" value="1"/>
</dbReference>
<dbReference type="RefSeq" id="WP_058444782.1">
    <property type="nucleotide sequence ID" value="NZ_CAAAHT010000030.1"/>
</dbReference>
<evidence type="ECO:0000313" key="2">
    <source>
        <dbReference type="EMBL" id="KTD01544.1"/>
    </source>
</evidence>
<feature type="transmembrane region" description="Helical" evidence="1">
    <location>
        <begin position="108"/>
        <end position="130"/>
    </location>
</feature>
<name>A0A0W0U0S6_9GAMM</name>
<evidence type="ECO:0000313" key="4">
    <source>
        <dbReference type="Proteomes" id="UP000054698"/>
    </source>
</evidence>
<evidence type="ECO:0008006" key="6">
    <source>
        <dbReference type="Google" id="ProtNLM"/>
    </source>
</evidence>
<reference evidence="3 5" key="2">
    <citation type="submission" date="2018-06" db="EMBL/GenBank/DDBJ databases">
        <authorList>
            <consortium name="Pathogen Informatics"/>
            <person name="Doyle S."/>
        </authorList>
    </citation>
    <scope>NUCLEOTIDE SEQUENCE [LARGE SCALE GENOMIC DNA]</scope>
    <source>
        <strain evidence="3 5">NCTC12022</strain>
    </source>
</reference>
<evidence type="ECO:0000313" key="3">
    <source>
        <dbReference type="EMBL" id="SPX59325.1"/>
    </source>
</evidence>
<keyword evidence="4" id="KW-1185">Reference proteome</keyword>
<keyword evidence="1" id="KW-1133">Transmembrane helix</keyword>
<feature type="transmembrane region" description="Helical" evidence="1">
    <location>
        <begin position="6"/>
        <end position="30"/>
    </location>
</feature>
<dbReference type="PATRIC" id="fig|453.4.peg.1236"/>
<dbReference type="InterPro" id="IPR046740">
    <property type="entry name" value="DUF6790"/>
</dbReference>
<gene>
    <name evidence="2" type="ORF">Lfee_1148</name>
    <name evidence="3" type="ORF">NCTC12022_00146</name>
</gene>
<dbReference type="EMBL" id="UASS01000001">
    <property type="protein sequence ID" value="SPX59325.1"/>
    <property type="molecule type" value="Genomic_DNA"/>
</dbReference>
<sequence>MQQLIIFALSNFTLTLFILSVLFAAFALTLKSRLKKAEVIDVLFSYFLLFNVGISYLYNFVMHVFLGDMAAQFIGWAQSPFQLEVGFASLGFAVIGIISFSSKLGFRAATVIAPAMFLWGAAGGHIYQMLIADNYAPGNAGIIFWTDIFMPILGFILLWLQYKNPPLSAR</sequence>
<protein>
    <recommendedName>
        <fullName evidence="6">Transmembrane protein</fullName>
    </recommendedName>
</protein>
<dbReference type="Proteomes" id="UP000054698">
    <property type="component" value="Unassembled WGS sequence"/>
</dbReference>
<evidence type="ECO:0000256" key="1">
    <source>
        <dbReference type="SAM" id="Phobius"/>
    </source>
</evidence>
<organism evidence="2 4">
    <name type="scientific">Legionella feeleii</name>
    <dbReference type="NCBI Taxonomy" id="453"/>
    <lineage>
        <taxon>Bacteria</taxon>
        <taxon>Pseudomonadati</taxon>
        <taxon>Pseudomonadota</taxon>
        <taxon>Gammaproteobacteria</taxon>
        <taxon>Legionellales</taxon>
        <taxon>Legionellaceae</taxon>
        <taxon>Legionella</taxon>
    </lineage>
</organism>
<dbReference type="EMBL" id="LNYB01000031">
    <property type="protein sequence ID" value="KTD01544.1"/>
    <property type="molecule type" value="Genomic_DNA"/>
</dbReference>
<accession>A0A0W0U0S6</accession>
<dbReference type="Proteomes" id="UP000251942">
    <property type="component" value="Unassembled WGS sequence"/>
</dbReference>
<dbReference type="AlphaFoldDB" id="A0A0W0U0S6"/>
<dbReference type="OrthoDB" id="281633at2"/>
<feature type="transmembrane region" description="Helical" evidence="1">
    <location>
        <begin position="42"/>
        <end position="61"/>
    </location>
</feature>